<gene>
    <name evidence="2" type="ORF">H3H45_09485</name>
</gene>
<dbReference type="InterPro" id="IPR036107">
    <property type="entry name" value="CsrA_sf"/>
</dbReference>
<dbReference type="InterPro" id="IPR003751">
    <property type="entry name" value="CsrA"/>
</dbReference>
<keyword evidence="1" id="KW-0010">Activator</keyword>
<evidence type="ECO:0000256" key="1">
    <source>
        <dbReference type="ARBA" id="ARBA00023159"/>
    </source>
</evidence>
<evidence type="ECO:0000313" key="2">
    <source>
        <dbReference type="EMBL" id="MBB1519467.1"/>
    </source>
</evidence>
<dbReference type="GO" id="GO:0003723">
    <property type="term" value="F:RNA binding"/>
    <property type="evidence" value="ECO:0007669"/>
    <property type="project" value="InterPro"/>
</dbReference>
<dbReference type="Proteomes" id="UP000581189">
    <property type="component" value="Unassembled WGS sequence"/>
</dbReference>
<organism evidence="2 3">
    <name type="scientific">Aquipseudomonas guryensis</name>
    <dbReference type="NCBI Taxonomy" id="2759165"/>
    <lineage>
        <taxon>Bacteria</taxon>
        <taxon>Pseudomonadati</taxon>
        <taxon>Pseudomonadota</taxon>
        <taxon>Gammaproteobacteria</taxon>
        <taxon>Pseudomonadales</taxon>
        <taxon>Pseudomonadaceae</taxon>
        <taxon>Aquipseudomonas</taxon>
    </lineage>
</organism>
<protein>
    <submittedName>
        <fullName evidence="2">Carbon storage regulator</fullName>
    </submittedName>
</protein>
<dbReference type="Pfam" id="PF02599">
    <property type="entry name" value="CsrA"/>
    <property type="match status" value="1"/>
</dbReference>
<sequence>MALVLTRKDGESLAFSFPSDITEAELKTLLQDGITITIRRDARDHIRLMIEAPDFCSVSRGELLSNS</sequence>
<accession>A0A7W4DBC7</accession>
<dbReference type="SUPFAM" id="SSF117130">
    <property type="entry name" value="CsrA-like"/>
    <property type="match status" value="1"/>
</dbReference>
<proteinExistence type="predicted"/>
<dbReference type="AlphaFoldDB" id="A0A7W4DBC7"/>
<name>A0A7W4DBC7_9GAMM</name>
<dbReference type="RefSeq" id="WP_182833486.1">
    <property type="nucleotide sequence ID" value="NZ_JACJFN010000002.1"/>
</dbReference>
<dbReference type="EMBL" id="JACJFN010000002">
    <property type="protein sequence ID" value="MBB1519467.1"/>
    <property type="molecule type" value="Genomic_DNA"/>
</dbReference>
<comment type="caution">
    <text evidence="2">The sequence shown here is derived from an EMBL/GenBank/DDBJ whole genome shotgun (WGS) entry which is preliminary data.</text>
</comment>
<dbReference type="Gene3D" id="2.60.40.4380">
    <property type="entry name" value="Translational regulator CsrA"/>
    <property type="match status" value="1"/>
</dbReference>
<dbReference type="GO" id="GO:0006402">
    <property type="term" value="P:mRNA catabolic process"/>
    <property type="evidence" value="ECO:0007669"/>
    <property type="project" value="InterPro"/>
</dbReference>
<keyword evidence="3" id="KW-1185">Reference proteome</keyword>
<reference evidence="2 3" key="1">
    <citation type="submission" date="2020-08" db="EMBL/GenBank/DDBJ databases">
        <authorList>
            <person name="Kim C.M."/>
        </authorList>
    </citation>
    <scope>NUCLEOTIDE SEQUENCE [LARGE SCALE GENOMIC DNA]</scope>
    <source>
        <strain evidence="2 3">SR9</strain>
    </source>
</reference>
<dbReference type="GO" id="GO:0006109">
    <property type="term" value="P:regulation of carbohydrate metabolic process"/>
    <property type="evidence" value="ECO:0007669"/>
    <property type="project" value="InterPro"/>
</dbReference>
<evidence type="ECO:0000313" key="3">
    <source>
        <dbReference type="Proteomes" id="UP000581189"/>
    </source>
</evidence>